<dbReference type="HOGENOM" id="CLU_339058_0_0_1"/>
<evidence type="ECO:0000313" key="3">
    <source>
        <dbReference type="Proteomes" id="UP000009168"/>
    </source>
</evidence>
<feature type="transmembrane region" description="Helical" evidence="1">
    <location>
        <begin position="839"/>
        <end position="868"/>
    </location>
</feature>
<organism evidence="2 3">
    <name type="scientific">Tetrahymena thermophila (strain SB210)</name>
    <dbReference type="NCBI Taxonomy" id="312017"/>
    <lineage>
        <taxon>Eukaryota</taxon>
        <taxon>Sar</taxon>
        <taxon>Alveolata</taxon>
        <taxon>Ciliophora</taxon>
        <taxon>Intramacronucleata</taxon>
        <taxon>Oligohymenophorea</taxon>
        <taxon>Hymenostomatida</taxon>
        <taxon>Tetrahymenina</taxon>
        <taxon>Tetrahymenidae</taxon>
        <taxon>Tetrahymena</taxon>
    </lineage>
</organism>
<dbReference type="Gene3D" id="2.10.220.10">
    <property type="entry name" value="Hormone Receptor, Insulin-like Growth Factor Receptor 1, Chain A, domain 2"/>
    <property type="match status" value="2"/>
</dbReference>
<feature type="transmembrane region" description="Helical" evidence="1">
    <location>
        <begin position="630"/>
        <end position="649"/>
    </location>
</feature>
<dbReference type="SUPFAM" id="SSF57184">
    <property type="entry name" value="Growth factor receptor domain"/>
    <property type="match status" value="4"/>
</dbReference>
<feature type="transmembrane region" description="Helical" evidence="1">
    <location>
        <begin position="533"/>
        <end position="557"/>
    </location>
</feature>
<dbReference type="AlphaFoldDB" id="Q234Z0"/>
<evidence type="ECO:0000313" key="2">
    <source>
        <dbReference type="EMBL" id="EAR91863.2"/>
    </source>
</evidence>
<gene>
    <name evidence="2" type="ORF">TTHERM_00095590</name>
</gene>
<accession>Q234Z0</accession>
<dbReference type="KEGG" id="tet:TTHERM_00095590"/>
<keyword evidence="1" id="KW-1133">Transmembrane helix</keyword>
<dbReference type="PANTHER" id="PTHR15332:SF175">
    <property type="entry name" value="PROPROTEIN CONVERTASE SUBTILISIN_KEXIN TYPE 5-LIKE"/>
    <property type="match status" value="1"/>
</dbReference>
<feature type="transmembrane region" description="Helical" evidence="1">
    <location>
        <begin position="661"/>
        <end position="685"/>
    </location>
</feature>
<dbReference type="InterPro" id="IPR006212">
    <property type="entry name" value="Furin_repeat"/>
</dbReference>
<dbReference type="InParanoid" id="Q234Z0"/>
<dbReference type="Proteomes" id="UP000009168">
    <property type="component" value="Unassembled WGS sequence"/>
</dbReference>
<feature type="transmembrane region" description="Helical" evidence="1">
    <location>
        <begin position="774"/>
        <end position="792"/>
    </location>
</feature>
<proteinExistence type="predicted"/>
<keyword evidence="3" id="KW-1185">Reference proteome</keyword>
<sequence>MSYDQVSNQVTLKKLKSLDKELTLIYQTQANAIWRTSFTQGQTQILQVNGQNQITSMERIICQNGQFLTSNSDCTQCKIDEILQNDKCVSCPQGSKKLDINDNVCTSSVSSNCDQPSAQKSCDCPNYYYQNSSQKCIQCQTGQQFNNIKDSCDQACDDGSFFNGSACQKCTINCIKCQSDKTCDQCDQTNGYFLDANKQSCLKCDQNLYQILNNQKNGCDCQKGYFLDNTSQCLKCQEGCNDCDNTKCNQCIQGYYKDASTNQCQKCMVNCDQCTQKDQCDQYKTCQSGQYLDKQTNQCQKCMDNCDQCTQKDQCDQWKTCPSGQYRDKQTNQCQKCMDNCDQCTQKDQCNQWKTCPSGQYRDKQTNQCQKCMDNCDLCTQKDQCNQWKTCQSGQYRDKETNQCQSCHPKCKSCNGPKENNCRECFNQFFVNEEGKCSECEIGQYKEKSKCMNCHWSCKECNGPDENNCLSCQNSLELSSENTCLSEKQKENEEDEKKICDYSWFEFEDKEKLCQKSLQYAKLNNQFIDKLSLVNLILAFIVSIFVPLFSPFAWFYIQQQQLIGNFALLKSMNIMWINQLQLKVSFGHNVINNFSNFLQKNEDKIFSFSLFDEFAFETQDLYKYFIENTLVHASIFIVIIVIFGLLMILKSHSAFAEKLLGYIQWNLFIRFFMISSNFIILSALIEFKQGSFKNITSLVIFIIIGIFYLIFQIKSLRFLFSYHYYLRFFDKKTLICLKNGLLDTQRWPRLFWFIFEIRKIISCVLLYLLQDTIYAPWIVLGLSIIQIVYFVIYKPLIDKKANILIVIIELMFAFVTTFISLQNYFSIQSGFASQSRNIFIAKVISGGLLAIQAFCLVALIYICAYAFIKLIIQNKKDRLQNSFENSHLIIQQNLKFESFDQIITALAGSSQNISWQQKTKKK</sequence>
<name>Q234Z0_TETTS</name>
<dbReference type="RefSeq" id="XP_001012108.2">
    <property type="nucleotide sequence ID" value="XM_001012108.2"/>
</dbReference>
<feature type="transmembrane region" description="Helical" evidence="1">
    <location>
        <begin position="691"/>
        <end position="711"/>
    </location>
</feature>
<dbReference type="GeneID" id="7831915"/>
<dbReference type="PANTHER" id="PTHR15332">
    <property type="entry name" value="PROPROTEIN CONVERTASE SUBTILISIN_KEXIN TYPE 5-LIKE"/>
    <property type="match status" value="1"/>
</dbReference>
<dbReference type="CDD" id="cd00064">
    <property type="entry name" value="FU"/>
    <property type="match status" value="2"/>
</dbReference>
<keyword evidence="1" id="KW-0812">Transmembrane</keyword>
<dbReference type="SMART" id="SM00261">
    <property type="entry name" value="FU"/>
    <property type="match status" value="7"/>
</dbReference>
<dbReference type="EMBL" id="GG662767">
    <property type="protein sequence ID" value="EAR91863.2"/>
    <property type="molecule type" value="Genomic_DNA"/>
</dbReference>
<dbReference type="OrthoDB" id="300641at2759"/>
<reference evidence="3" key="1">
    <citation type="journal article" date="2006" name="PLoS Biol.">
        <title>Macronuclear genome sequence of the ciliate Tetrahymena thermophila, a model eukaryote.</title>
        <authorList>
            <person name="Eisen J.A."/>
            <person name="Coyne R.S."/>
            <person name="Wu M."/>
            <person name="Wu D."/>
            <person name="Thiagarajan M."/>
            <person name="Wortman J.R."/>
            <person name="Badger J.H."/>
            <person name="Ren Q."/>
            <person name="Amedeo P."/>
            <person name="Jones K.M."/>
            <person name="Tallon L.J."/>
            <person name="Delcher A.L."/>
            <person name="Salzberg S.L."/>
            <person name="Silva J.C."/>
            <person name="Haas B.J."/>
            <person name="Majoros W.H."/>
            <person name="Farzad M."/>
            <person name="Carlton J.M."/>
            <person name="Smith R.K. Jr."/>
            <person name="Garg J."/>
            <person name="Pearlman R.E."/>
            <person name="Karrer K.M."/>
            <person name="Sun L."/>
            <person name="Manning G."/>
            <person name="Elde N.C."/>
            <person name="Turkewitz A.P."/>
            <person name="Asai D.J."/>
            <person name="Wilkes D.E."/>
            <person name="Wang Y."/>
            <person name="Cai H."/>
            <person name="Collins K."/>
            <person name="Stewart B.A."/>
            <person name="Lee S.R."/>
            <person name="Wilamowska K."/>
            <person name="Weinberg Z."/>
            <person name="Ruzzo W.L."/>
            <person name="Wloga D."/>
            <person name="Gaertig J."/>
            <person name="Frankel J."/>
            <person name="Tsao C.-C."/>
            <person name="Gorovsky M.A."/>
            <person name="Keeling P.J."/>
            <person name="Waller R.F."/>
            <person name="Patron N.J."/>
            <person name="Cherry J.M."/>
            <person name="Stover N.A."/>
            <person name="Krieger C.J."/>
            <person name="del Toro C."/>
            <person name="Ryder H.F."/>
            <person name="Williamson S.C."/>
            <person name="Barbeau R.A."/>
            <person name="Hamilton E.P."/>
            <person name="Orias E."/>
        </authorList>
    </citation>
    <scope>NUCLEOTIDE SEQUENCE [LARGE SCALE GENOMIC DNA]</scope>
    <source>
        <strain evidence="3">SB210</strain>
    </source>
</reference>
<protein>
    <submittedName>
        <fullName evidence="2">Zinc finger lsd1 subclass family protein</fullName>
    </submittedName>
</protein>
<feature type="transmembrane region" description="Helical" evidence="1">
    <location>
        <begin position="804"/>
        <end position="827"/>
    </location>
</feature>
<evidence type="ECO:0000256" key="1">
    <source>
        <dbReference type="SAM" id="Phobius"/>
    </source>
</evidence>
<keyword evidence="1" id="KW-0472">Membrane</keyword>
<dbReference type="InterPro" id="IPR009030">
    <property type="entry name" value="Growth_fac_rcpt_cys_sf"/>
</dbReference>